<keyword evidence="2 5" id="KW-0812">Transmembrane</keyword>
<organism evidence="8 9">
    <name type="scientific">Trichodelitschia bisporula</name>
    <dbReference type="NCBI Taxonomy" id="703511"/>
    <lineage>
        <taxon>Eukaryota</taxon>
        <taxon>Fungi</taxon>
        <taxon>Dikarya</taxon>
        <taxon>Ascomycota</taxon>
        <taxon>Pezizomycotina</taxon>
        <taxon>Dothideomycetes</taxon>
        <taxon>Dothideomycetes incertae sedis</taxon>
        <taxon>Phaeotrichales</taxon>
        <taxon>Phaeotrichaceae</taxon>
        <taxon>Trichodelitschia</taxon>
    </lineage>
</organism>
<comment type="similarity">
    <text evidence="5">Belongs to the MIP/aquaporin (TC 1.A.8) family.</text>
</comment>
<evidence type="ECO:0000256" key="6">
    <source>
        <dbReference type="SAM" id="MobiDB-lite"/>
    </source>
</evidence>
<dbReference type="SUPFAM" id="SSF81338">
    <property type="entry name" value="Aquaporin-like"/>
    <property type="match status" value="1"/>
</dbReference>
<dbReference type="Gene3D" id="1.20.1080.10">
    <property type="entry name" value="Glycerol uptake facilitator protein"/>
    <property type="match status" value="1"/>
</dbReference>
<keyword evidence="9" id="KW-1185">Reference proteome</keyword>
<dbReference type="Pfam" id="PF00230">
    <property type="entry name" value="MIP"/>
    <property type="match status" value="1"/>
</dbReference>
<dbReference type="Proteomes" id="UP000799640">
    <property type="component" value="Unassembled WGS sequence"/>
</dbReference>
<dbReference type="OrthoDB" id="3222at2759"/>
<accession>A0A6G1HRR0</accession>
<proteinExistence type="inferred from homology"/>
<dbReference type="PANTHER" id="PTHR47002:SF2">
    <property type="entry name" value="AQUAPORIN AQPAE.A-LIKE"/>
    <property type="match status" value="1"/>
</dbReference>
<reference evidence="8" key="1">
    <citation type="journal article" date="2020" name="Stud. Mycol.">
        <title>101 Dothideomycetes genomes: a test case for predicting lifestyles and emergence of pathogens.</title>
        <authorList>
            <person name="Haridas S."/>
            <person name="Albert R."/>
            <person name="Binder M."/>
            <person name="Bloem J."/>
            <person name="Labutti K."/>
            <person name="Salamov A."/>
            <person name="Andreopoulos B."/>
            <person name="Baker S."/>
            <person name="Barry K."/>
            <person name="Bills G."/>
            <person name="Bluhm B."/>
            <person name="Cannon C."/>
            <person name="Castanera R."/>
            <person name="Culley D."/>
            <person name="Daum C."/>
            <person name="Ezra D."/>
            <person name="Gonzalez J."/>
            <person name="Henrissat B."/>
            <person name="Kuo A."/>
            <person name="Liang C."/>
            <person name="Lipzen A."/>
            <person name="Lutzoni F."/>
            <person name="Magnuson J."/>
            <person name="Mondo S."/>
            <person name="Nolan M."/>
            <person name="Ohm R."/>
            <person name="Pangilinan J."/>
            <person name="Park H.-J."/>
            <person name="Ramirez L."/>
            <person name="Alfaro M."/>
            <person name="Sun H."/>
            <person name="Tritt A."/>
            <person name="Yoshinaga Y."/>
            <person name="Zwiers L.-H."/>
            <person name="Turgeon B."/>
            <person name="Goodwin S."/>
            <person name="Spatafora J."/>
            <person name="Crous P."/>
            <person name="Grigoriev I."/>
        </authorList>
    </citation>
    <scope>NUCLEOTIDE SEQUENCE</scope>
    <source>
        <strain evidence="8">CBS 262.69</strain>
    </source>
</reference>
<dbReference type="EMBL" id="ML996699">
    <property type="protein sequence ID" value="KAF2398743.1"/>
    <property type="molecule type" value="Genomic_DNA"/>
</dbReference>
<name>A0A6G1HRR0_9PEZI</name>
<feature type="transmembrane region" description="Helical" evidence="7">
    <location>
        <begin position="119"/>
        <end position="141"/>
    </location>
</feature>
<protein>
    <submittedName>
        <fullName evidence="8">MIP transporter</fullName>
    </submittedName>
</protein>
<dbReference type="PANTHER" id="PTHR47002">
    <property type="entry name" value="AQUAPORIN-LIKE"/>
    <property type="match status" value="1"/>
</dbReference>
<evidence type="ECO:0000256" key="5">
    <source>
        <dbReference type="RuleBase" id="RU000477"/>
    </source>
</evidence>
<dbReference type="AlphaFoldDB" id="A0A6G1HRR0"/>
<keyword evidence="4 7" id="KW-0472">Membrane</keyword>
<feature type="transmembrane region" description="Helical" evidence="7">
    <location>
        <begin position="245"/>
        <end position="269"/>
    </location>
</feature>
<evidence type="ECO:0000313" key="9">
    <source>
        <dbReference type="Proteomes" id="UP000799640"/>
    </source>
</evidence>
<evidence type="ECO:0000256" key="7">
    <source>
        <dbReference type="SAM" id="Phobius"/>
    </source>
</evidence>
<evidence type="ECO:0000256" key="2">
    <source>
        <dbReference type="ARBA" id="ARBA00022692"/>
    </source>
</evidence>
<feature type="transmembrane region" description="Helical" evidence="7">
    <location>
        <begin position="290"/>
        <end position="310"/>
    </location>
</feature>
<evidence type="ECO:0000256" key="1">
    <source>
        <dbReference type="ARBA" id="ARBA00004141"/>
    </source>
</evidence>
<keyword evidence="3 7" id="KW-1133">Transmembrane helix</keyword>
<sequence length="329" mass="34680">MVHPKDLEGTMNLPPIQRSHSAPHSKTLNSNYYAGRIGGNQLYALSPSDANFGKVTLNTPDATVTASWPELLDCRGFREIAVWKMGVLEGVGTCLQTFISGLLCTGLIPTVPKTSVGPVFPISLAAIAQIPLISLFIYSAGPISGGHFNPLITLSTFMTKLTSLPRAILYVSFQCIGAVVGGFILRAALGGPKPLAIIPGCYVDSSLVKQSQAFALETVGALALIFLAFGLGLDPRNGSNPTLAPLFIGMASALVLFSTGIGLPGYTGASTNPARCLGLMAGAGRFTYHYVHWFGSITAALINALMYFAIPPYVDYNAAPAWRPTASRV</sequence>
<feature type="transmembrane region" description="Helical" evidence="7">
    <location>
        <begin position="214"/>
        <end position="233"/>
    </location>
</feature>
<evidence type="ECO:0000256" key="4">
    <source>
        <dbReference type="ARBA" id="ARBA00023136"/>
    </source>
</evidence>
<dbReference type="GO" id="GO:0015267">
    <property type="term" value="F:channel activity"/>
    <property type="evidence" value="ECO:0007669"/>
    <property type="project" value="InterPro"/>
</dbReference>
<feature type="transmembrane region" description="Helical" evidence="7">
    <location>
        <begin position="167"/>
        <end position="189"/>
    </location>
</feature>
<keyword evidence="5" id="KW-0813">Transport</keyword>
<feature type="region of interest" description="Disordered" evidence="6">
    <location>
        <begin position="1"/>
        <end position="25"/>
    </location>
</feature>
<dbReference type="InterPro" id="IPR000425">
    <property type="entry name" value="MIP"/>
</dbReference>
<dbReference type="InterPro" id="IPR023271">
    <property type="entry name" value="Aquaporin-like"/>
</dbReference>
<comment type="subcellular location">
    <subcellularLocation>
        <location evidence="1">Membrane</location>
        <topology evidence="1">Multi-pass membrane protein</topology>
    </subcellularLocation>
</comment>
<dbReference type="GO" id="GO:0016020">
    <property type="term" value="C:membrane"/>
    <property type="evidence" value="ECO:0007669"/>
    <property type="project" value="UniProtKB-SubCell"/>
</dbReference>
<dbReference type="PRINTS" id="PR00783">
    <property type="entry name" value="MINTRINSICP"/>
</dbReference>
<evidence type="ECO:0000313" key="8">
    <source>
        <dbReference type="EMBL" id="KAF2398743.1"/>
    </source>
</evidence>
<gene>
    <name evidence="8" type="ORF">EJ06DRAFT_90209</name>
</gene>
<evidence type="ECO:0000256" key="3">
    <source>
        <dbReference type="ARBA" id="ARBA00022989"/>
    </source>
</evidence>